<dbReference type="EMBL" id="JAUSUG010000005">
    <property type="protein sequence ID" value="MDQ0254224.1"/>
    <property type="molecule type" value="Genomic_DNA"/>
</dbReference>
<keyword evidence="1" id="KW-1133">Transmembrane helix</keyword>
<feature type="transmembrane region" description="Helical" evidence="1">
    <location>
        <begin position="380"/>
        <end position="399"/>
    </location>
</feature>
<proteinExistence type="predicted"/>
<feature type="transmembrane region" description="Helical" evidence="1">
    <location>
        <begin position="353"/>
        <end position="374"/>
    </location>
</feature>
<feature type="transmembrane region" description="Helical" evidence="1">
    <location>
        <begin position="132"/>
        <end position="152"/>
    </location>
</feature>
<comment type="caution">
    <text evidence="2">The sequence shown here is derived from an EMBL/GenBank/DDBJ whole genome shotgun (WGS) entry which is preliminary data.</text>
</comment>
<feature type="transmembrane region" description="Helical" evidence="1">
    <location>
        <begin position="52"/>
        <end position="71"/>
    </location>
</feature>
<sequence length="405" mass="47979">MISEKQLWSRRRIDYWTMATKYLKLIGNSGFLFTIYLLFVFGSYYYGQFLQWLPETFPAVLFFTLVFMWLMTRGRVRTFVKQGDLFFLTPREEKMSSYFRSALHYSWLMETFYFALVFLLLAPLFFDRIHPSGSLLLSILLLLSGLKLWNLASGFQEQRVQEKGKYHVHTFIRLGINGVTVYALFSLQPMWFVVLLAGILAVFYYGYFYQLSKTHSVKWERLVEIEDQTVMTFYRIANSFTDVPQLKSKVRFRRWLSPLFKLVSFKKQHVYHYLFSRAFVRSNDYFGIYARLTLLGLLFISVVQLDWGRWLVIGLFAYMTAQQIETLKHHYATNKMVELYPLSAQSKFQSHQFWLLVLGAIQAVIFGTGALIFYNLMDMVIALFIVSLVYFYHGFIRLAKVYRPA</sequence>
<reference evidence="2 3" key="1">
    <citation type="submission" date="2023-07" db="EMBL/GenBank/DDBJ databases">
        <title>Genomic Encyclopedia of Type Strains, Phase IV (KMG-IV): sequencing the most valuable type-strain genomes for metagenomic binning, comparative biology and taxonomic classification.</title>
        <authorList>
            <person name="Goeker M."/>
        </authorList>
    </citation>
    <scope>NUCLEOTIDE SEQUENCE [LARGE SCALE GENOMIC DNA]</scope>
    <source>
        <strain evidence="2 3">DSM 9768</strain>
    </source>
</reference>
<evidence type="ECO:0000256" key="1">
    <source>
        <dbReference type="SAM" id="Phobius"/>
    </source>
</evidence>
<name>A0ABT9ZSR3_9BACI</name>
<dbReference type="InterPro" id="IPR010288">
    <property type="entry name" value="EcsB_ABC"/>
</dbReference>
<keyword evidence="1" id="KW-0812">Transmembrane</keyword>
<feature type="transmembrane region" description="Helical" evidence="1">
    <location>
        <begin position="285"/>
        <end position="304"/>
    </location>
</feature>
<protein>
    <submittedName>
        <fullName evidence="2">ABC-2 type transport system permease protein</fullName>
    </submittedName>
</protein>
<evidence type="ECO:0000313" key="3">
    <source>
        <dbReference type="Proteomes" id="UP001230005"/>
    </source>
</evidence>
<dbReference type="Proteomes" id="UP001230005">
    <property type="component" value="Unassembled WGS sequence"/>
</dbReference>
<feature type="transmembrane region" description="Helical" evidence="1">
    <location>
        <begin position="21"/>
        <end position="46"/>
    </location>
</feature>
<evidence type="ECO:0000313" key="2">
    <source>
        <dbReference type="EMBL" id="MDQ0254224.1"/>
    </source>
</evidence>
<dbReference type="RefSeq" id="WP_307323879.1">
    <property type="nucleotide sequence ID" value="NZ_JAUSUG010000005.1"/>
</dbReference>
<keyword evidence="1" id="KW-0472">Membrane</keyword>
<feature type="transmembrane region" description="Helical" evidence="1">
    <location>
        <begin position="164"/>
        <end position="185"/>
    </location>
</feature>
<gene>
    <name evidence="2" type="ORF">J2S74_001599</name>
</gene>
<dbReference type="PIRSF" id="PIRSF037259">
    <property type="entry name" value="EcsB_ABC"/>
    <property type="match status" value="1"/>
</dbReference>
<feature type="transmembrane region" description="Helical" evidence="1">
    <location>
        <begin position="105"/>
        <end position="126"/>
    </location>
</feature>
<keyword evidence="3" id="KW-1185">Reference proteome</keyword>
<dbReference type="Pfam" id="PF05975">
    <property type="entry name" value="EcsB"/>
    <property type="match status" value="1"/>
</dbReference>
<feature type="transmembrane region" description="Helical" evidence="1">
    <location>
        <begin position="191"/>
        <end position="209"/>
    </location>
</feature>
<accession>A0ABT9ZSR3</accession>
<organism evidence="2 3">
    <name type="scientific">Evansella vedderi</name>
    <dbReference type="NCBI Taxonomy" id="38282"/>
    <lineage>
        <taxon>Bacteria</taxon>
        <taxon>Bacillati</taxon>
        <taxon>Bacillota</taxon>
        <taxon>Bacilli</taxon>
        <taxon>Bacillales</taxon>
        <taxon>Bacillaceae</taxon>
        <taxon>Evansella</taxon>
    </lineage>
</organism>